<dbReference type="Pfam" id="PF05063">
    <property type="entry name" value="MT-A70"/>
    <property type="match status" value="1"/>
</dbReference>
<evidence type="ECO:0008006" key="4">
    <source>
        <dbReference type="Google" id="ProtNLM"/>
    </source>
</evidence>
<protein>
    <recommendedName>
        <fullName evidence="4">Methyltransferase-like protein 4</fullName>
    </recommendedName>
</protein>
<accession>A0A177AFQ2</accession>
<dbReference type="VEuPathDB" id="FungiDB:GMDG_05155"/>
<name>A0A177AFQ2_9PEZI</name>
<feature type="region of interest" description="Disordered" evidence="2">
    <location>
        <begin position="154"/>
        <end position="176"/>
    </location>
</feature>
<dbReference type="GeneID" id="36285608"/>
<dbReference type="RefSeq" id="XP_024326217.1">
    <property type="nucleotide sequence ID" value="XM_024466188.1"/>
</dbReference>
<dbReference type="Proteomes" id="UP000077154">
    <property type="component" value="Unassembled WGS sequence"/>
</dbReference>
<dbReference type="PANTHER" id="PTHR12829">
    <property type="entry name" value="N6-ADENOSINE-METHYLTRANSFERASE"/>
    <property type="match status" value="1"/>
</dbReference>
<dbReference type="AlphaFoldDB" id="A0A177AFQ2"/>
<dbReference type="OrthoDB" id="61116at2759"/>
<dbReference type="GO" id="GO:0005634">
    <property type="term" value="C:nucleus"/>
    <property type="evidence" value="ECO:0007669"/>
    <property type="project" value="TreeGrafter"/>
</dbReference>
<comment type="similarity">
    <text evidence="1">Belongs to the MT-A70-like family.</text>
</comment>
<organism evidence="3">
    <name type="scientific">Pseudogymnoascus destructans</name>
    <dbReference type="NCBI Taxonomy" id="655981"/>
    <lineage>
        <taxon>Eukaryota</taxon>
        <taxon>Fungi</taxon>
        <taxon>Dikarya</taxon>
        <taxon>Ascomycota</taxon>
        <taxon>Pezizomycotina</taxon>
        <taxon>Leotiomycetes</taxon>
        <taxon>Thelebolales</taxon>
        <taxon>Thelebolaceae</taxon>
        <taxon>Pseudogymnoascus</taxon>
    </lineage>
</organism>
<dbReference type="InterPro" id="IPR029063">
    <property type="entry name" value="SAM-dependent_MTases_sf"/>
</dbReference>
<feature type="region of interest" description="Disordered" evidence="2">
    <location>
        <begin position="371"/>
        <end position="394"/>
    </location>
</feature>
<sequence>MAASTATSMGGDACPNSSEKTCILWQNEDHTVTLLDVPCSIELAQQFEHGGERKLWSSSPLEQPYPSLEPKSEKALTALKSQKAIEALKNPDTDINDLILHRVLALALEEAEEAIGDNGDSPQAWCLPRSCYDEKQSSLQDDWPEKRHHIKHKAGEASNIASSPPPPSSVPSYQYGNSQGGVTDSLPLSPFPLFQNTMGRTVTISLPGSNIPAIFPVNSTHIPGEIIFTLPIFIQKAPRFPLIILDPPWPNRSARRAGHYHIAYGLSEIGTLLSGIPIRSKLEKNGLVGVWITNKEIFRGLLLGKDGERGLFGEWGIELVEEWVWLKITGNGEPMSPIDGTWRKPFEILLVGRRIPREEINIDPCEVGSKTEFGEVSDERKGREQVGKSGEQPVVQPTPVKRRVIIAVPDMHSRKPNLMALFAPLLPSSLVPPHCLEIFARNLTAHSWAWGNEVLEFQRLEHWTECADTSKEAGNIEKHVAPV</sequence>
<evidence type="ECO:0000256" key="1">
    <source>
        <dbReference type="PROSITE-ProRule" id="PRU00489"/>
    </source>
</evidence>
<dbReference type="PROSITE" id="PS51143">
    <property type="entry name" value="MT_A70"/>
    <property type="match status" value="1"/>
</dbReference>
<feature type="compositionally biased region" description="Basic and acidic residues" evidence="2">
    <location>
        <begin position="377"/>
        <end position="386"/>
    </location>
</feature>
<dbReference type="InterPro" id="IPR007757">
    <property type="entry name" value="MT-A70-like"/>
</dbReference>
<gene>
    <name evidence="3" type="ORF">VC83_02527</name>
</gene>
<dbReference type="SUPFAM" id="SSF53335">
    <property type="entry name" value="S-adenosyl-L-methionine-dependent methyltransferases"/>
    <property type="match status" value="1"/>
</dbReference>
<dbReference type="PANTHER" id="PTHR12829:SF4">
    <property type="entry name" value="N(6)-ADENINE-SPECIFIC METHYLTRANSFERASE METTL4"/>
    <property type="match status" value="1"/>
</dbReference>
<reference evidence="3" key="1">
    <citation type="submission" date="2016-03" db="EMBL/GenBank/DDBJ databases">
        <title>Updated assembly of Pseudogymnoascus destructans, the fungus causing white-nose syndrome of bats.</title>
        <authorList>
            <person name="Palmer J.M."/>
            <person name="Drees K.P."/>
            <person name="Foster J.T."/>
            <person name="Lindner D.L."/>
        </authorList>
    </citation>
    <scope>NUCLEOTIDE SEQUENCE [LARGE SCALE GENOMIC DNA]</scope>
    <source>
        <strain evidence="3">20631-21</strain>
    </source>
</reference>
<dbReference type="GO" id="GO:0008168">
    <property type="term" value="F:methyltransferase activity"/>
    <property type="evidence" value="ECO:0007669"/>
    <property type="project" value="TreeGrafter"/>
</dbReference>
<evidence type="ECO:0000256" key="2">
    <source>
        <dbReference type="SAM" id="MobiDB-lite"/>
    </source>
</evidence>
<evidence type="ECO:0000313" key="3">
    <source>
        <dbReference type="EMBL" id="OAF60936.1"/>
    </source>
</evidence>
<dbReference type="EMBL" id="KV441390">
    <property type="protein sequence ID" value="OAF60936.1"/>
    <property type="molecule type" value="Genomic_DNA"/>
</dbReference>
<proteinExistence type="inferred from homology"/>
<dbReference type="eggNOG" id="KOG2356">
    <property type="taxonomic scope" value="Eukaryota"/>
</dbReference>